<evidence type="ECO:0000313" key="3">
    <source>
        <dbReference type="Proteomes" id="UP000655225"/>
    </source>
</evidence>
<name>A0A834YSR8_TETSI</name>
<proteinExistence type="predicted"/>
<dbReference type="OMA" id="FETHHEK"/>
<keyword evidence="1" id="KW-0472">Membrane</keyword>
<dbReference type="GO" id="GO:0016020">
    <property type="term" value="C:membrane"/>
    <property type="evidence" value="ECO:0007669"/>
    <property type="project" value="TreeGrafter"/>
</dbReference>
<dbReference type="Proteomes" id="UP000655225">
    <property type="component" value="Unassembled WGS sequence"/>
</dbReference>
<dbReference type="PANTHER" id="PTHR31414:SF18">
    <property type="entry name" value="TRANSMEMBRANE PROTEIN-RELATED"/>
    <property type="match status" value="1"/>
</dbReference>
<keyword evidence="1" id="KW-0812">Transmembrane</keyword>
<evidence type="ECO:0000313" key="2">
    <source>
        <dbReference type="EMBL" id="KAF8393762.1"/>
    </source>
</evidence>
<dbReference type="AlphaFoldDB" id="A0A834YSR8"/>
<gene>
    <name evidence="2" type="ORF">HHK36_019960</name>
</gene>
<feature type="transmembrane region" description="Helical" evidence="1">
    <location>
        <begin position="214"/>
        <end position="236"/>
    </location>
</feature>
<sequence>MCCIGSVAAIKVCSSNCIPQQLGCVVGKRMKLPVREESMELINHPLTIALSSKVRNLLEGENVADPARQLADTRRVDPLDNFKKYRGGAASGVVLGGSSRFHSRAKTVVNIILDAADEASKTIYNATGAMRNIRDSLDNAKEIAEASGFLNSTSQRLNVEAVDIERHARKNRRLINKGLKIVYIITTVAMSLNLIAVIALSVSGYLRLRRALHLLIIVCWTLTVLCWLFYGIYFFLENFTGDTCTALENFQQDPHNNSLSSILPCDELSSAKSALFNVSVGIYDLVNKVNANISLLQALSFPNNVRVCNPFSAPPEYQYQPQNCPVNTIRIGEISQVLKLFTCSNGDAGTCKEGEHISASDFKTVEDYTSSIQNLLDAFPGMESLVDCQLVKEAFTEILLKHCKPLKKYVRMVWAAMIVLSMIMVILVLMWTIMAHHDQKRHFSDGSMKPHSVVANMSETGTDTVITNNFDHKSVP</sequence>
<evidence type="ECO:0000256" key="1">
    <source>
        <dbReference type="SAM" id="Phobius"/>
    </source>
</evidence>
<keyword evidence="1" id="KW-1133">Transmembrane helix</keyword>
<keyword evidence="3" id="KW-1185">Reference proteome</keyword>
<protein>
    <submittedName>
        <fullName evidence="2">Uncharacterized protein</fullName>
    </submittedName>
</protein>
<reference evidence="2 3" key="1">
    <citation type="submission" date="2020-04" db="EMBL/GenBank/DDBJ databases">
        <title>Plant Genome Project.</title>
        <authorList>
            <person name="Zhang R.-G."/>
        </authorList>
    </citation>
    <scope>NUCLEOTIDE SEQUENCE [LARGE SCALE GENOMIC DNA]</scope>
    <source>
        <strain evidence="2">YNK0</strain>
        <tissue evidence="2">Leaf</tissue>
    </source>
</reference>
<feature type="transmembrane region" description="Helical" evidence="1">
    <location>
        <begin position="181"/>
        <end position="202"/>
    </location>
</feature>
<dbReference type="PANTHER" id="PTHR31414">
    <property type="entry name" value="TRANSMEMBRANE PROTEIN DDB_G0292058"/>
    <property type="match status" value="1"/>
</dbReference>
<dbReference type="InterPro" id="IPR040283">
    <property type="entry name" value="DDB_G0292058-like"/>
</dbReference>
<organism evidence="2 3">
    <name type="scientific">Tetracentron sinense</name>
    <name type="common">Spur-leaf</name>
    <dbReference type="NCBI Taxonomy" id="13715"/>
    <lineage>
        <taxon>Eukaryota</taxon>
        <taxon>Viridiplantae</taxon>
        <taxon>Streptophyta</taxon>
        <taxon>Embryophyta</taxon>
        <taxon>Tracheophyta</taxon>
        <taxon>Spermatophyta</taxon>
        <taxon>Magnoliopsida</taxon>
        <taxon>Trochodendrales</taxon>
        <taxon>Trochodendraceae</taxon>
        <taxon>Tetracentron</taxon>
    </lineage>
</organism>
<dbReference type="EMBL" id="JABCRI010000014">
    <property type="protein sequence ID" value="KAF8393762.1"/>
    <property type="molecule type" value="Genomic_DNA"/>
</dbReference>
<dbReference type="OrthoDB" id="1922814at2759"/>
<comment type="caution">
    <text evidence="2">The sequence shown here is derived from an EMBL/GenBank/DDBJ whole genome shotgun (WGS) entry which is preliminary data.</text>
</comment>
<accession>A0A834YSR8</accession>
<feature type="transmembrane region" description="Helical" evidence="1">
    <location>
        <begin position="412"/>
        <end position="434"/>
    </location>
</feature>